<dbReference type="InterPro" id="IPR000195">
    <property type="entry name" value="Rab-GAP-TBC_dom"/>
</dbReference>
<dbReference type="PANTHER" id="PTHR10194:SF60">
    <property type="entry name" value="RAS GTPASE-ACTIVATING PROTEIN RASKOL"/>
    <property type="match status" value="1"/>
</dbReference>
<dbReference type="Pfam" id="PF00616">
    <property type="entry name" value="RasGAP"/>
    <property type="match status" value="1"/>
</dbReference>
<dbReference type="InterPro" id="IPR035969">
    <property type="entry name" value="Rab-GAP_TBC_sf"/>
</dbReference>
<name>A0AB34J608_PRYPA</name>
<feature type="compositionally biased region" description="Basic and acidic residues" evidence="2">
    <location>
        <begin position="413"/>
        <end position="428"/>
    </location>
</feature>
<dbReference type="Pfam" id="PF00566">
    <property type="entry name" value="RabGAP-TBC"/>
    <property type="match status" value="1"/>
</dbReference>
<accession>A0AB34J608</accession>
<dbReference type="SMART" id="SM00323">
    <property type="entry name" value="RasGAP"/>
    <property type="match status" value="1"/>
</dbReference>
<keyword evidence="1" id="KW-0343">GTPase activation</keyword>
<evidence type="ECO:0000313" key="5">
    <source>
        <dbReference type="EMBL" id="KAL1511971.1"/>
    </source>
</evidence>
<dbReference type="GO" id="GO:0005096">
    <property type="term" value="F:GTPase activator activity"/>
    <property type="evidence" value="ECO:0007669"/>
    <property type="project" value="UniProtKB-KW"/>
</dbReference>
<evidence type="ECO:0008006" key="7">
    <source>
        <dbReference type="Google" id="ProtNLM"/>
    </source>
</evidence>
<evidence type="ECO:0000259" key="3">
    <source>
        <dbReference type="PROSITE" id="PS50018"/>
    </source>
</evidence>
<evidence type="ECO:0000259" key="4">
    <source>
        <dbReference type="PROSITE" id="PS50086"/>
    </source>
</evidence>
<dbReference type="InterPro" id="IPR039360">
    <property type="entry name" value="Ras_GTPase"/>
</dbReference>
<dbReference type="CDD" id="cd04519">
    <property type="entry name" value="RasGAP"/>
    <property type="match status" value="1"/>
</dbReference>
<evidence type="ECO:0000256" key="1">
    <source>
        <dbReference type="ARBA" id="ARBA00022468"/>
    </source>
</evidence>
<gene>
    <name evidence="5" type="ORF">AB1Y20_005249</name>
</gene>
<dbReference type="EMBL" id="JBGBPQ010000013">
    <property type="protein sequence ID" value="KAL1511971.1"/>
    <property type="molecule type" value="Genomic_DNA"/>
</dbReference>
<protein>
    <recommendedName>
        <fullName evidence="7">Ras-GAP domain-containing protein</fullName>
    </recommendedName>
</protein>
<reference evidence="5 6" key="1">
    <citation type="journal article" date="2024" name="Science">
        <title>Giant polyketide synthase enzymes in the biosynthesis of giant marine polyether toxins.</title>
        <authorList>
            <person name="Fallon T.R."/>
            <person name="Shende V.V."/>
            <person name="Wierzbicki I.H."/>
            <person name="Pendleton A.L."/>
            <person name="Watervoot N.F."/>
            <person name="Auber R.P."/>
            <person name="Gonzalez D.J."/>
            <person name="Wisecaver J.H."/>
            <person name="Moore B.S."/>
        </authorList>
    </citation>
    <scope>NUCLEOTIDE SEQUENCE [LARGE SCALE GENOMIC DNA]</scope>
    <source>
        <strain evidence="5 6">12B1</strain>
    </source>
</reference>
<feature type="region of interest" description="Disordered" evidence="2">
    <location>
        <begin position="392"/>
        <end position="436"/>
    </location>
</feature>
<dbReference type="SUPFAM" id="SSF47923">
    <property type="entry name" value="Ypt/Rab-GAP domain of gyp1p"/>
    <property type="match status" value="1"/>
</dbReference>
<dbReference type="Proteomes" id="UP001515480">
    <property type="component" value="Unassembled WGS sequence"/>
</dbReference>
<dbReference type="Gene3D" id="1.10.506.10">
    <property type="entry name" value="GTPase Activation - p120gap, domain 1"/>
    <property type="match status" value="1"/>
</dbReference>
<keyword evidence="6" id="KW-1185">Reference proteome</keyword>
<proteinExistence type="predicted"/>
<dbReference type="AlphaFoldDB" id="A0AB34J608"/>
<dbReference type="Gene3D" id="1.10.8.270">
    <property type="entry name" value="putative rabgap domain of human tbc1 domain family member 14 like domains"/>
    <property type="match status" value="1"/>
</dbReference>
<dbReference type="PROSITE" id="PS50018">
    <property type="entry name" value="RAS_GTPASE_ACTIV_2"/>
    <property type="match status" value="1"/>
</dbReference>
<feature type="domain" description="Ras-GAP" evidence="3">
    <location>
        <begin position="27"/>
        <end position="226"/>
    </location>
</feature>
<dbReference type="PROSITE" id="PS00509">
    <property type="entry name" value="RAS_GTPASE_ACTIV_1"/>
    <property type="match status" value="1"/>
</dbReference>
<organism evidence="5 6">
    <name type="scientific">Prymnesium parvum</name>
    <name type="common">Toxic golden alga</name>
    <dbReference type="NCBI Taxonomy" id="97485"/>
    <lineage>
        <taxon>Eukaryota</taxon>
        <taxon>Haptista</taxon>
        <taxon>Haptophyta</taxon>
        <taxon>Prymnesiophyceae</taxon>
        <taxon>Prymnesiales</taxon>
        <taxon>Prymnesiaceae</taxon>
        <taxon>Prymnesium</taxon>
    </lineage>
</organism>
<dbReference type="InterPro" id="IPR008936">
    <property type="entry name" value="Rho_GTPase_activation_prot"/>
</dbReference>
<feature type="domain" description="Rab-GAP TBC" evidence="4">
    <location>
        <begin position="467"/>
        <end position="638"/>
    </location>
</feature>
<comment type="caution">
    <text evidence="5">The sequence shown here is derived from an EMBL/GenBank/DDBJ whole genome shotgun (WGS) entry which is preliminary data.</text>
</comment>
<dbReference type="PROSITE" id="PS50086">
    <property type="entry name" value="TBC_RABGAP"/>
    <property type="match status" value="1"/>
</dbReference>
<evidence type="ECO:0000313" key="6">
    <source>
        <dbReference type="Proteomes" id="UP001515480"/>
    </source>
</evidence>
<sequence>MWERLTHLLTSDATLLATLCEVCEVSDAEHAAKALLSIHIHHADALRLVRASVHAEFATHAAHPAQIFRSQSLASRVVGAHARLVGSAYLRDTLRPVVAAFLSEPPDLEIDPSRVPADVPTETLAQRQEQLGLWCELFAARLTAPSSLHDMPRQMRHALREVQAAAELLPDGEEQARALLGGYFFLRLFNPAIVAPEANGVVDTAPSPNGRRALLLISKTLQAAANGVEFGEKEPFMAPLNPVLQRITPSFGAFLETASMFARVPPPSDGGEPEECATDDSALAAQVSLTPESFHFVHGLLVRHRARLLSLLPAEHASSLLAALEELGPVVTPAATPHTDRLGWWSEVKHELYASLGTLTHRISHAATAESEARPSRASRVAAVLHRRSSVAAKEDANNRAAKGGSEGECGGGDERGVRGARRVRDGGESPSARGIASWSWSARSTRCEDSVVGMSRIAGDMRIEGGTISALLLRVGEVGAADADQIERDVMRAGRRELGIADDAADAHRHSLRRLLLAWCLLRPDVGYTQGLHVLVAAVLRHCDDDEEVALAALVRLLSRLPDDFFGEGLHGCVAEVDALLQLFKAREPKLFAHPRASAALQESISMAATTWFLSVWVGVLPTQWLPAAWLLLLEADDANLRLGLAVLALAKHELLTLRREADAAEEGVLLAYAFEALQRAGDGTAEVRRVEAALRAQRVGAAEASAAREAARARLREAAAAKAARRRAAARPPCVHAVWGGMEARGRWRTRAAEEGIAMLQAGVEVTKYGQAGGAHAATLSLSADERVLAWERVGWGKLVRKAAPREVQLCDAVELLIGQGAGGHLSLSLVLRAALPSTPAQIDEAAARTPRERQTLNVAFGNLETFGPCVAALRALVASAHSARAHVRELEVQSLALQALVAQGDARAGPGGLVGMTEAEERELRELQLHEAEHGAAGHGELHGALSVQEAFQPCEECES</sequence>
<dbReference type="SMART" id="SM00164">
    <property type="entry name" value="TBC"/>
    <property type="match status" value="1"/>
</dbReference>
<dbReference type="InterPro" id="IPR023152">
    <property type="entry name" value="RasGAP_CS"/>
</dbReference>
<evidence type="ECO:0000256" key="2">
    <source>
        <dbReference type="SAM" id="MobiDB-lite"/>
    </source>
</evidence>
<dbReference type="InterPro" id="IPR001936">
    <property type="entry name" value="RasGAP_dom"/>
</dbReference>
<dbReference type="SUPFAM" id="SSF48350">
    <property type="entry name" value="GTPase activation domain, GAP"/>
    <property type="match status" value="1"/>
</dbReference>
<dbReference type="Gene3D" id="1.10.472.80">
    <property type="entry name" value="Ypt/Rab-GAP domain of gyp1p, domain 3"/>
    <property type="match status" value="1"/>
</dbReference>
<dbReference type="PANTHER" id="PTHR10194">
    <property type="entry name" value="RAS GTPASE-ACTIVATING PROTEINS"/>
    <property type="match status" value="1"/>
</dbReference>